<dbReference type="GO" id="GO:0006633">
    <property type="term" value="P:fatty acid biosynthetic process"/>
    <property type="evidence" value="ECO:0007669"/>
    <property type="project" value="TreeGrafter"/>
</dbReference>
<dbReference type="GO" id="GO:0015645">
    <property type="term" value="F:fatty acid ligase activity"/>
    <property type="evidence" value="ECO:0007669"/>
    <property type="project" value="TreeGrafter"/>
</dbReference>
<evidence type="ECO:0000256" key="3">
    <source>
        <dbReference type="ARBA" id="ARBA00022741"/>
    </source>
</evidence>
<dbReference type="PANTHER" id="PTHR43605:SF10">
    <property type="entry name" value="ACYL-COA SYNTHETASE MEDIUM CHAIN FAMILY MEMBER 3"/>
    <property type="match status" value="1"/>
</dbReference>
<dbReference type="InterPro" id="IPR051087">
    <property type="entry name" value="Mitochondrial_ACSM"/>
</dbReference>
<dbReference type="Gene3D" id="3.40.50.12780">
    <property type="entry name" value="N-terminal domain of ligase-like"/>
    <property type="match status" value="1"/>
</dbReference>
<dbReference type="Pfam" id="PF13193">
    <property type="entry name" value="AMP-binding_C"/>
    <property type="match status" value="1"/>
</dbReference>
<evidence type="ECO:0000256" key="2">
    <source>
        <dbReference type="ARBA" id="ARBA00022598"/>
    </source>
</evidence>
<dbReference type="AlphaFoldDB" id="A0A556A977"/>
<evidence type="ECO:0000313" key="7">
    <source>
        <dbReference type="EMBL" id="TSH89430.1"/>
    </source>
</evidence>
<dbReference type="InterPro" id="IPR000873">
    <property type="entry name" value="AMP-dep_synth/lig_dom"/>
</dbReference>
<dbReference type="SUPFAM" id="SSF56801">
    <property type="entry name" value="Acetyl-CoA synthetase-like"/>
    <property type="match status" value="1"/>
</dbReference>
<gene>
    <name evidence="7" type="ORF">FOZ76_24055</name>
</gene>
<dbReference type="GO" id="GO:0005524">
    <property type="term" value="F:ATP binding"/>
    <property type="evidence" value="ECO:0007669"/>
    <property type="project" value="UniProtKB-KW"/>
</dbReference>
<dbReference type="Pfam" id="PF00501">
    <property type="entry name" value="AMP-binding"/>
    <property type="match status" value="1"/>
</dbReference>
<dbReference type="Gene3D" id="3.30.300.30">
    <property type="match status" value="1"/>
</dbReference>
<dbReference type="EMBL" id="VLTJ01000041">
    <property type="protein sequence ID" value="TSH89430.1"/>
    <property type="molecule type" value="Genomic_DNA"/>
</dbReference>
<dbReference type="InterPro" id="IPR025110">
    <property type="entry name" value="AMP-bd_C"/>
</dbReference>
<protein>
    <submittedName>
        <fullName evidence="7">AMP-binding protein</fullName>
    </submittedName>
</protein>
<dbReference type="OrthoDB" id="9766486at2"/>
<dbReference type="GO" id="GO:0004321">
    <property type="term" value="F:fatty-acyl-CoA synthase activity"/>
    <property type="evidence" value="ECO:0007669"/>
    <property type="project" value="TreeGrafter"/>
</dbReference>
<keyword evidence="2" id="KW-0436">Ligase</keyword>
<evidence type="ECO:0000259" key="5">
    <source>
        <dbReference type="Pfam" id="PF00501"/>
    </source>
</evidence>
<dbReference type="InterPro" id="IPR042099">
    <property type="entry name" value="ANL_N_sf"/>
</dbReference>
<comment type="caution">
    <text evidence="7">The sequence shown here is derived from an EMBL/GenBank/DDBJ whole genome shotgun (WGS) entry which is preliminary data.</text>
</comment>
<evidence type="ECO:0000256" key="4">
    <source>
        <dbReference type="ARBA" id="ARBA00022840"/>
    </source>
</evidence>
<dbReference type="GO" id="GO:0016405">
    <property type="term" value="F:CoA-ligase activity"/>
    <property type="evidence" value="ECO:0007669"/>
    <property type="project" value="UniProtKB-ARBA"/>
</dbReference>
<name>A0A556A977_9BURK</name>
<dbReference type="InterPro" id="IPR020845">
    <property type="entry name" value="AMP-binding_CS"/>
</dbReference>
<feature type="domain" description="AMP-dependent synthetase/ligase" evidence="5">
    <location>
        <begin position="39"/>
        <end position="389"/>
    </location>
</feature>
<keyword evidence="3" id="KW-0547">Nucleotide-binding</keyword>
<dbReference type="Proteomes" id="UP000318405">
    <property type="component" value="Unassembled WGS sequence"/>
</dbReference>
<comment type="similarity">
    <text evidence="1">Belongs to the ATP-dependent AMP-binding enzyme family.</text>
</comment>
<keyword evidence="4" id="KW-0067">ATP-binding</keyword>
<dbReference type="PANTHER" id="PTHR43605">
    <property type="entry name" value="ACYL-COENZYME A SYNTHETASE"/>
    <property type="match status" value="1"/>
</dbReference>
<organism evidence="7 8">
    <name type="scientific">Verticiella sediminum</name>
    <dbReference type="NCBI Taxonomy" id="1247510"/>
    <lineage>
        <taxon>Bacteria</taxon>
        <taxon>Pseudomonadati</taxon>
        <taxon>Pseudomonadota</taxon>
        <taxon>Betaproteobacteria</taxon>
        <taxon>Burkholderiales</taxon>
        <taxon>Alcaligenaceae</taxon>
        <taxon>Verticiella</taxon>
    </lineage>
</organism>
<sequence length="555" mass="60394">MNDAFAQYQALYSQYRWLVPTRFNIAEACCRRWAENAAEARRIAVFAEEADGARDIWTFERLYQTANRLSHGLLRMGLQRGDRVAVILPQRGEALAAQFAIQQAGAVHVPLSPQLAPDALEARLRDSEAHIAIVDASSRITLATILHRCPALQQIIGIGFADEHTLAWRSLLARQEDRFTPVDTAATDPALLLYTAGTTGPPRGALHAHAALIGALPGFVAGQDWFPQGGDSLWSAFDWASPGGLLGGVLPTLYFGRPLLAAQGRITPARTLELLGRYRIRCAVLSPSLLAGLMQADIPLGAPLALRSIMCTGDPLDPAVNAWCARVLGVQPNEMFGQAETGFVLGNSRHKWPVRPGSLGLPIPGHRVEVIDEHGAPAATGEIGELAVHRLDPAGEPDPAMFLRYWGQDENATPAAWVRTGDLARRDADGYLWHEGRAEDVFRADGHRIGPGNIENWLRHHPAVAAAAIVPKPDAAHGAIVKAYVVLAPTYVGQAQSYLVEALQNHARERLAPYENPQEIEFVDTLPTSATGAIQRGVLRQRERDRAARRSRGVR</sequence>
<evidence type="ECO:0000313" key="8">
    <source>
        <dbReference type="Proteomes" id="UP000318405"/>
    </source>
</evidence>
<evidence type="ECO:0000256" key="1">
    <source>
        <dbReference type="ARBA" id="ARBA00006432"/>
    </source>
</evidence>
<feature type="domain" description="AMP-binding enzyme C-terminal" evidence="6">
    <location>
        <begin position="454"/>
        <end position="532"/>
    </location>
</feature>
<dbReference type="RefSeq" id="WP_143950834.1">
    <property type="nucleotide sequence ID" value="NZ_BAABMB010000005.1"/>
</dbReference>
<keyword evidence="8" id="KW-1185">Reference proteome</keyword>
<dbReference type="InterPro" id="IPR045851">
    <property type="entry name" value="AMP-bd_C_sf"/>
</dbReference>
<proteinExistence type="inferred from homology"/>
<dbReference type="PROSITE" id="PS00455">
    <property type="entry name" value="AMP_BINDING"/>
    <property type="match status" value="1"/>
</dbReference>
<dbReference type="GO" id="GO:0006637">
    <property type="term" value="P:acyl-CoA metabolic process"/>
    <property type="evidence" value="ECO:0007669"/>
    <property type="project" value="TreeGrafter"/>
</dbReference>
<reference evidence="7 8" key="1">
    <citation type="submission" date="2019-07" db="EMBL/GenBank/DDBJ databases">
        <title>Qingshengfaniella alkalisoli gen. nov., sp. nov., isolated from saline soil.</title>
        <authorList>
            <person name="Xu L."/>
            <person name="Huang X.-X."/>
            <person name="Sun J.-Q."/>
        </authorList>
    </citation>
    <scope>NUCLEOTIDE SEQUENCE [LARGE SCALE GENOMIC DNA]</scope>
    <source>
        <strain evidence="7 8">DSM 27279</strain>
    </source>
</reference>
<evidence type="ECO:0000259" key="6">
    <source>
        <dbReference type="Pfam" id="PF13193"/>
    </source>
</evidence>
<accession>A0A556A977</accession>